<dbReference type="EMBL" id="ABEU02000016">
    <property type="protein sequence ID" value="PNR38202.1"/>
    <property type="molecule type" value="Genomic_DNA"/>
</dbReference>
<reference evidence="3" key="3">
    <citation type="submission" date="2020-12" db="UniProtKB">
        <authorList>
            <consortium name="EnsemblPlants"/>
        </authorList>
    </citation>
    <scope>IDENTIFICATION</scope>
</reference>
<dbReference type="InterPro" id="IPR011009">
    <property type="entry name" value="Kinase-like_dom_sf"/>
</dbReference>
<dbReference type="Gramene" id="Pp3c16_21480V3.1">
    <property type="protein sequence ID" value="PAC:32984336.CDS.1"/>
    <property type="gene ID" value="Pp3c16_21480"/>
</dbReference>
<dbReference type="SUPFAM" id="SSF56112">
    <property type="entry name" value="Protein kinase-like (PK-like)"/>
    <property type="match status" value="1"/>
</dbReference>
<dbReference type="PANTHER" id="PTHR23257:SF969">
    <property type="entry name" value="INTEGRIN-LINKED PROTEIN KINASE"/>
    <property type="match status" value="1"/>
</dbReference>
<dbReference type="AlphaFoldDB" id="A0A2K1J9J4"/>
<dbReference type="Proteomes" id="UP000006727">
    <property type="component" value="Chromosome 16"/>
</dbReference>
<evidence type="ECO:0000259" key="1">
    <source>
        <dbReference type="PROSITE" id="PS50011"/>
    </source>
</evidence>
<dbReference type="Pfam" id="PF00069">
    <property type="entry name" value="Pkinase"/>
    <property type="match status" value="1"/>
</dbReference>
<reference evidence="2 4" key="1">
    <citation type="journal article" date="2008" name="Science">
        <title>The Physcomitrella genome reveals evolutionary insights into the conquest of land by plants.</title>
        <authorList>
            <person name="Rensing S."/>
            <person name="Lang D."/>
            <person name="Zimmer A."/>
            <person name="Terry A."/>
            <person name="Salamov A."/>
            <person name="Shapiro H."/>
            <person name="Nishiyama T."/>
            <person name="Perroud P.-F."/>
            <person name="Lindquist E."/>
            <person name="Kamisugi Y."/>
            <person name="Tanahashi T."/>
            <person name="Sakakibara K."/>
            <person name="Fujita T."/>
            <person name="Oishi K."/>
            <person name="Shin-I T."/>
            <person name="Kuroki Y."/>
            <person name="Toyoda A."/>
            <person name="Suzuki Y."/>
            <person name="Hashimoto A."/>
            <person name="Yamaguchi K."/>
            <person name="Sugano A."/>
            <person name="Kohara Y."/>
            <person name="Fujiyama A."/>
            <person name="Anterola A."/>
            <person name="Aoki S."/>
            <person name="Ashton N."/>
            <person name="Barbazuk W.B."/>
            <person name="Barker E."/>
            <person name="Bennetzen J."/>
            <person name="Bezanilla M."/>
            <person name="Blankenship R."/>
            <person name="Cho S.H."/>
            <person name="Dutcher S."/>
            <person name="Estelle M."/>
            <person name="Fawcett J.A."/>
            <person name="Gundlach H."/>
            <person name="Hanada K."/>
            <person name="Heyl A."/>
            <person name="Hicks K.A."/>
            <person name="Hugh J."/>
            <person name="Lohr M."/>
            <person name="Mayer K."/>
            <person name="Melkozernov A."/>
            <person name="Murata T."/>
            <person name="Nelson D."/>
            <person name="Pils B."/>
            <person name="Prigge M."/>
            <person name="Reiss B."/>
            <person name="Renner T."/>
            <person name="Rombauts S."/>
            <person name="Rushton P."/>
            <person name="Sanderfoot A."/>
            <person name="Schween G."/>
            <person name="Shiu S.-H."/>
            <person name="Stueber K."/>
            <person name="Theodoulou F.L."/>
            <person name="Tu H."/>
            <person name="Van de Peer Y."/>
            <person name="Verrier P.J."/>
            <person name="Waters E."/>
            <person name="Wood A."/>
            <person name="Yang L."/>
            <person name="Cove D."/>
            <person name="Cuming A."/>
            <person name="Hasebe M."/>
            <person name="Lucas S."/>
            <person name="Mishler D.B."/>
            <person name="Reski R."/>
            <person name="Grigoriev I."/>
            <person name="Quatrano R.S."/>
            <person name="Boore J.L."/>
        </authorList>
    </citation>
    <scope>NUCLEOTIDE SEQUENCE [LARGE SCALE GENOMIC DNA]</scope>
    <source>
        <strain evidence="3 4">cv. Gransden 2004</strain>
    </source>
</reference>
<feature type="domain" description="Protein kinase" evidence="1">
    <location>
        <begin position="189"/>
        <end position="394"/>
    </location>
</feature>
<gene>
    <name evidence="3" type="primary">LOC112293033</name>
    <name evidence="2" type="ORF">PHYPA_021313</name>
</gene>
<sequence>MMSEHSEFTMADAAHRIAKTSVGNQARVGARLPPDSAFPSLPYASPRIQSMIERRHEFACQSEFEIEASKDHWSELESNVTANHDAHMDARVSNTDEKQQPGRFGRFRKKLGRWLQCLQLGRIFSCNLQCASCRALGSHQHQGRHLQSLESIELEEASASEIEETNREILDRINEQWGGHFSKKWGDNLVLGPKIAEGGQAEIFEVEGGIDVLRMEFVVKLFKIGYSLRSLQAQWPYGILQSTPEGHLGLINSPIVFAGTVMEDDRFAFVMYKCWGDLRKLIDIKMEQRNNQGPPFQDHQALSIMSQIAPGMKQLHRKKILHKGLKASNVLIKLDARKRHLPDPSHASKFSCLVADYECSVGVTGTGFWRAPEVLVAVRDCNHDPSAFTEKVDV</sequence>
<keyword evidence="4" id="KW-1185">Reference proteome</keyword>
<proteinExistence type="predicted"/>
<dbReference type="PaxDb" id="3218-PP1S4_81V6.1"/>
<dbReference type="Gramene" id="Pp3c16_21480V3.2">
    <property type="protein sequence ID" value="PAC:32984337.CDS.1"/>
    <property type="gene ID" value="Pp3c16_21480"/>
</dbReference>
<dbReference type="EnsemblPlants" id="Pp3c16_21480V3.2">
    <property type="protein sequence ID" value="PAC:32984337.CDS.1"/>
    <property type="gene ID" value="Pp3c16_21480"/>
</dbReference>
<organism evidence="2">
    <name type="scientific">Physcomitrium patens</name>
    <name type="common">Spreading-leaved earth moss</name>
    <name type="synonym">Physcomitrella patens</name>
    <dbReference type="NCBI Taxonomy" id="3218"/>
    <lineage>
        <taxon>Eukaryota</taxon>
        <taxon>Viridiplantae</taxon>
        <taxon>Streptophyta</taxon>
        <taxon>Embryophyta</taxon>
        <taxon>Bryophyta</taxon>
        <taxon>Bryophytina</taxon>
        <taxon>Bryopsida</taxon>
        <taxon>Funariidae</taxon>
        <taxon>Funariales</taxon>
        <taxon>Funariaceae</taxon>
        <taxon>Physcomitrium</taxon>
    </lineage>
</organism>
<dbReference type="GO" id="GO:0004672">
    <property type="term" value="F:protein kinase activity"/>
    <property type="evidence" value="ECO:0007669"/>
    <property type="project" value="InterPro"/>
</dbReference>
<protein>
    <recommendedName>
        <fullName evidence="1">Protein kinase domain-containing protein</fullName>
    </recommendedName>
</protein>
<dbReference type="OrthoDB" id="1405469at2759"/>
<dbReference type="InterPro" id="IPR000719">
    <property type="entry name" value="Prot_kinase_dom"/>
</dbReference>
<dbReference type="InterPro" id="IPR050167">
    <property type="entry name" value="Ser_Thr_protein_kinase"/>
</dbReference>
<reference evidence="2 4" key="2">
    <citation type="journal article" date="2018" name="Plant J.">
        <title>The Physcomitrella patens chromosome-scale assembly reveals moss genome structure and evolution.</title>
        <authorList>
            <person name="Lang D."/>
            <person name="Ullrich K.K."/>
            <person name="Murat F."/>
            <person name="Fuchs J."/>
            <person name="Jenkins J."/>
            <person name="Haas F.B."/>
            <person name="Piednoel M."/>
            <person name="Gundlach H."/>
            <person name="Van Bel M."/>
            <person name="Meyberg R."/>
            <person name="Vives C."/>
            <person name="Morata J."/>
            <person name="Symeonidi A."/>
            <person name="Hiss M."/>
            <person name="Muchero W."/>
            <person name="Kamisugi Y."/>
            <person name="Saleh O."/>
            <person name="Blanc G."/>
            <person name="Decker E.L."/>
            <person name="van Gessel N."/>
            <person name="Grimwood J."/>
            <person name="Hayes R.D."/>
            <person name="Graham S.W."/>
            <person name="Gunter L.E."/>
            <person name="McDaniel S.F."/>
            <person name="Hoernstein S.N.W."/>
            <person name="Larsson A."/>
            <person name="Li F.W."/>
            <person name="Perroud P.F."/>
            <person name="Phillips J."/>
            <person name="Ranjan P."/>
            <person name="Rokshar D.S."/>
            <person name="Rothfels C.J."/>
            <person name="Schneider L."/>
            <person name="Shu S."/>
            <person name="Stevenson D.W."/>
            <person name="Thummler F."/>
            <person name="Tillich M."/>
            <person name="Villarreal Aguilar J.C."/>
            <person name="Widiez T."/>
            <person name="Wong G.K."/>
            <person name="Wymore A."/>
            <person name="Zhang Y."/>
            <person name="Zimmer A.D."/>
            <person name="Quatrano R.S."/>
            <person name="Mayer K.F.X."/>
            <person name="Goodstein D."/>
            <person name="Casacuberta J.M."/>
            <person name="Vandepoele K."/>
            <person name="Reski R."/>
            <person name="Cuming A.C."/>
            <person name="Tuskan G.A."/>
            <person name="Maumus F."/>
            <person name="Salse J."/>
            <person name="Schmutz J."/>
            <person name="Rensing S.A."/>
        </authorList>
    </citation>
    <scope>NUCLEOTIDE SEQUENCE [LARGE SCALE GENOMIC DNA]</scope>
    <source>
        <strain evidence="3 4">cv. Gransden 2004</strain>
    </source>
</reference>
<evidence type="ECO:0000313" key="4">
    <source>
        <dbReference type="Proteomes" id="UP000006727"/>
    </source>
</evidence>
<accession>A0A2K1J9J4</accession>
<dbReference type="PROSITE" id="PS50011">
    <property type="entry name" value="PROTEIN_KINASE_DOM"/>
    <property type="match status" value="1"/>
</dbReference>
<dbReference type="PANTHER" id="PTHR23257">
    <property type="entry name" value="SERINE-THREONINE PROTEIN KINASE"/>
    <property type="match status" value="1"/>
</dbReference>
<evidence type="ECO:0000313" key="3">
    <source>
        <dbReference type="EnsemblPlants" id="PAC:32984336.CDS.1"/>
    </source>
</evidence>
<dbReference type="EnsemblPlants" id="Pp3c16_21480V3.1">
    <property type="protein sequence ID" value="PAC:32984336.CDS.1"/>
    <property type="gene ID" value="Pp3c16_21480"/>
</dbReference>
<dbReference type="STRING" id="3218.A0A2K1J9J4"/>
<evidence type="ECO:0000313" key="2">
    <source>
        <dbReference type="EMBL" id="PNR38202.1"/>
    </source>
</evidence>
<dbReference type="GO" id="GO:0005524">
    <property type="term" value="F:ATP binding"/>
    <property type="evidence" value="ECO:0007669"/>
    <property type="project" value="InterPro"/>
</dbReference>
<dbReference type="Gene3D" id="1.10.510.10">
    <property type="entry name" value="Transferase(Phosphotransferase) domain 1"/>
    <property type="match status" value="1"/>
</dbReference>
<name>A0A2K1J9J4_PHYPA</name>